<keyword evidence="3 6" id="KW-1133">Transmembrane helix</keyword>
<dbReference type="InterPro" id="IPR025256">
    <property type="entry name" value="TM7S3/TM198-like_dom"/>
</dbReference>
<keyword evidence="4 6" id="KW-0472">Membrane</keyword>
<organism evidence="9 10">
    <name type="scientific">Imshaugia aleurites</name>
    <dbReference type="NCBI Taxonomy" id="172621"/>
    <lineage>
        <taxon>Eukaryota</taxon>
        <taxon>Fungi</taxon>
        <taxon>Dikarya</taxon>
        <taxon>Ascomycota</taxon>
        <taxon>Pezizomycotina</taxon>
        <taxon>Lecanoromycetes</taxon>
        <taxon>OSLEUM clade</taxon>
        <taxon>Lecanoromycetidae</taxon>
        <taxon>Lecanorales</taxon>
        <taxon>Lecanorineae</taxon>
        <taxon>Parmeliaceae</taxon>
        <taxon>Imshaugia</taxon>
    </lineage>
</organism>
<feature type="transmembrane region" description="Helical" evidence="6">
    <location>
        <begin position="178"/>
        <end position="197"/>
    </location>
</feature>
<feature type="compositionally biased region" description="Polar residues" evidence="5">
    <location>
        <begin position="877"/>
        <end position="899"/>
    </location>
</feature>
<evidence type="ECO:0000256" key="6">
    <source>
        <dbReference type="SAM" id="Phobius"/>
    </source>
</evidence>
<feature type="compositionally biased region" description="Low complexity" evidence="5">
    <location>
        <begin position="972"/>
        <end position="996"/>
    </location>
</feature>
<feature type="signal peptide" evidence="7">
    <location>
        <begin position="1"/>
        <end position="24"/>
    </location>
</feature>
<keyword evidence="10" id="KW-1185">Reference proteome</keyword>
<accession>A0A8H3EH85</accession>
<feature type="region of interest" description="Disordered" evidence="5">
    <location>
        <begin position="686"/>
        <end position="724"/>
    </location>
</feature>
<evidence type="ECO:0000256" key="4">
    <source>
        <dbReference type="ARBA" id="ARBA00023136"/>
    </source>
</evidence>
<evidence type="ECO:0000256" key="5">
    <source>
        <dbReference type="SAM" id="MobiDB-lite"/>
    </source>
</evidence>
<feature type="region of interest" description="Disordered" evidence="5">
    <location>
        <begin position="41"/>
        <end position="69"/>
    </location>
</feature>
<dbReference type="Pfam" id="PF13886">
    <property type="entry name" value="TM7S3_TM198"/>
    <property type="match status" value="1"/>
</dbReference>
<keyword evidence="7" id="KW-0732">Signal</keyword>
<proteinExistence type="predicted"/>
<name>A0A8H3EH85_9LECA</name>
<sequence>MRAEWLYLAISAMLLAIDCPTATAQRYAVLPRQAPTSIKDAVAASTTRSTTSSSSEATPNISSDGMSVTSGTPAKATNVAASSSTALITATPIAKGSLNLNGTTTPKIEGLPIHPSITPALAVVGPILMFTGALYALIGIKTMWLHIFLSTAYIFALAVTILIEFVMHTPVSNAAQGAYVVAACVTGLIAGGASLLFKDVTECISCFLGGFCFSMWILILRPGGTIPDTTGKTILISCSTVGAPALYISRHTRPYGLIGSTSFAGATAIVLGIDCFSRAGLKEFWLYIWNINNEIFPLHYTGPYPITRGIQVETGAIIIICAISVMSQIKVWNIIRKRKEEKAEEQRRREEERSMADEELGRRLEDGVKRERGSWEAAYNNGERGKPQHLDSGIGTDEPSTRKCSLSKVGISDVRGSDSEGIELQEMDASPNSPNKDGRVLIHVIQDDEISLTPSTTGQHLARSLRESREPSSLEPQTEPSNDLGSEASLGGAAAARSLEPNLTLKPNITHLPFKIPDLDSRSEDGRSSVAASAASEHKADRWSWRSSGSSIVRKVSKRSQRSFIAASTSEEALMIPDSKDEGASSVAATIDGVSEKDDSEEEALSFSDERPSLEILRRQDSMQALMRGTQPGADFGKDAEKLPGEIANQLALDDSKAEEGQHVNELIDLRPESVALPDSEIASISDARSTVEGPNMELRASTAATSETSDRQPQLKNLSSNLPEGASRLVTAYRTNEWAKHLDGAEFPEIAELKAKRIQAPDPSQPVENVAPVDVRALQQTPLDAEPAPILTVKTHSLGDRPASYFQSKNPFHRHQATQPPKSAVHQLTREKAMERTPSQMSLANSLERSPSQTSLSSTRSRKEQYRPPLPKHRSSQSSIPSTRGFRSSSTPITNTPLAESPIEEGVEASFPTRFTPSSTHLMSHRDTLIRNKPSSTSLLRTSWSNATLDQHPALRALNEDDNISLSQRKSLLQQTPLPTPQTRRSSSGPISNTPTPTPTPSRPHLPTPNDSTNTISAWRATLQPSTTAHYRDRELEARRAALLADKRREVVSSQQQRVSQSRNQNVMDRGMRQSAMLELHQAQMRKMQAEANKSLV</sequence>
<feature type="region of interest" description="Disordered" evidence="5">
    <location>
        <begin position="340"/>
        <end position="363"/>
    </location>
</feature>
<dbReference type="PANTHER" id="PTHR39469">
    <property type="entry name" value="CHROMOSOME 1, WHOLE GENOME SHOTGUN SEQUENCE"/>
    <property type="match status" value="1"/>
</dbReference>
<evidence type="ECO:0000259" key="8">
    <source>
        <dbReference type="Pfam" id="PF13886"/>
    </source>
</evidence>
<evidence type="ECO:0000256" key="3">
    <source>
        <dbReference type="ARBA" id="ARBA00022989"/>
    </source>
</evidence>
<comment type="subcellular location">
    <subcellularLocation>
        <location evidence="1">Membrane</location>
        <topology evidence="1">Multi-pass membrane protein</topology>
    </subcellularLocation>
</comment>
<keyword evidence="2 6" id="KW-0812">Transmembrane</keyword>
<protein>
    <recommendedName>
        <fullName evidence="8">TM7S3/TM198-like domain-containing protein</fullName>
    </recommendedName>
</protein>
<dbReference type="PANTHER" id="PTHR39469:SF1">
    <property type="entry name" value="DUF4203 DOMAIN-CONTAINING PROTEIN"/>
    <property type="match status" value="1"/>
</dbReference>
<evidence type="ECO:0000313" key="9">
    <source>
        <dbReference type="EMBL" id="CAF9904543.1"/>
    </source>
</evidence>
<feature type="region of interest" description="Disordered" evidence="5">
    <location>
        <begin position="451"/>
        <end position="488"/>
    </location>
</feature>
<dbReference type="AlphaFoldDB" id="A0A8H3EH85"/>
<feature type="region of interest" description="Disordered" evidence="5">
    <location>
        <begin position="376"/>
        <end position="418"/>
    </location>
</feature>
<feature type="region of interest" description="Disordered" evidence="5">
    <location>
        <begin position="513"/>
        <end position="543"/>
    </location>
</feature>
<feature type="transmembrane region" description="Helical" evidence="6">
    <location>
        <begin position="145"/>
        <end position="166"/>
    </location>
</feature>
<feature type="compositionally biased region" description="Low complexity" evidence="5">
    <location>
        <begin position="41"/>
        <end position="58"/>
    </location>
</feature>
<reference evidence="9" key="1">
    <citation type="submission" date="2021-03" db="EMBL/GenBank/DDBJ databases">
        <authorList>
            <person name="Tagirdzhanova G."/>
        </authorList>
    </citation>
    <scope>NUCLEOTIDE SEQUENCE</scope>
</reference>
<feature type="compositionally biased region" description="Polar residues" evidence="5">
    <location>
        <begin position="59"/>
        <end position="69"/>
    </location>
</feature>
<dbReference type="GO" id="GO:0016020">
    <property type="term" value="C:membrane"/>
    <property type="evidence" value="ECO:0007669"/>
    <property type="project" value="UniProtKB-SubCell"/>
</dbReference>
<feature type="compositionally biased region" description="Pro residues" evidence="5">
    <location>
        <begin position="997"/>
        <end position="1008"/>
    </location>
</feature>
<dbReference type="EMBL" id="CAJPDT010000001">
    <property type="protein sequence ID" value="CAF9904543.1"/>
    <property type="molecule type" value="Genomic_DNA"/>
</dbReference>
<feature type="region of interest" description="Disordered" evidence="5">
    <location>
        <begin position="802"/>
        <end position="907"/>
    </location>
</feature>
<dbReference type="OrthoDB" id="102260at2759"/>
<evidence type="ECO:0000313" key="10">
    <source>
        <dbReference type="Proteomes" id="UP000664534"/>
    </source>
</evidence>
<feature type="chain" id="PRO_5034687318" description="TM7S3/TM198-like domain-containing protein" evidence="7">
    <location>
        <begin position="25"/>
        <end position="1098"/>
    </location>
</feature>
<dbReference type="Proteomes" id="UP000664534">
    <property type="component" value="Unassembled WGS sequence"/>
</dbReference>
<feature type="transmembrane region" description="Helical" evidence="6">
    <location>
        <begin position="204"/>
        <end position="223"/>
    </location>
</feature>
<evidence type="ECO:0000256" key="7">
    <source>
        <dbReference type="SAM" id="SignalP"/>
    </source>
</evidence>
<gene>
    <name evidence="9" type="ORF">IMSHALPRED_000101</name>
</gene>
<feature type="compositionally biased region" description="Polar residues" evidence="5">
    <location>
        <begin position="703"/>
        <end position="723"/>
    </location>
</feature>
<comment type="caution">
    <text evidence="9">The sequence shown here is derived from an EMBL/GenBank/DDBJ whole genome shotgun (WGS) entry which is preliminary data.</text>
</comment>
<feature type="transmembrane region" description="Helical" evidence="6">
    <location>
        <begin position="117"/>
        <end position="138"/>
    </location>
</feature>
<evidence type="ECO:0000256" key="1">
    <source>
        <dbReference type="ARBA" id="ARBA00004141"/>
    </source>
</evidence>
<evidence type="ECO:0000256" key="2">
    <source>
        <dbReference type="ARBA" id="ARBA00022692"/>
    </source>
</evidence>
<feature type="region of interest" description="Disordered" evidence="5">
    <location>
        <begin position="971"/>
        <end position="1015"/>
    </location>
</feature>
<feature type="compositionally biased region" description="Basic and acidic residues" evidence="5">
    <location>
        <begin position="517"/>
        <end position="527"/>
    </location>
</feature>
<feature type="domain" description="TM7S3/TM198-like" evidence="8">
    <location>
        <begin position="127"/>
        <end position="329"/>
    </location>
</feature>
<feature type="compositionally biased region" description="Low complexity" evidence="5">
    <location>
        <begin position="847"/>
        <end position="860"/>
    </location>
</feature>